<feature type="transmembrane region" description="Helical" evidence="2">
    <location>
        <begin position="6"/>
        <end position="30"/>
    </location>
</feature>
<sequence>MTASPWYLLPNIASLTALVTIVGWFVTSFLTKRREEATQKIEREVKYLERQISEFYGPFFNLINQVVIMNHVQFSLLEGAGSAGRVSPHDRTKIIDYFQTRYFFPLHEQVNQILKDKLYLVDGSSLPEVVYTYLRSVSQERVQAELWKEFEIDTSYLRGIPYPNELYSTIKAGLDAAMIRYASYSELLSSASKSAKSRIGTKKESAKASVMDDREQSR</sequence>
<evidence type="ECO:0000313" key="4">
    <source>
        <dbReference type="Proteomes" id="UP000515312"/>
    </source>
</evidence>
<dbReference type="AlphaFoldDB" id="A0A7G8BHI4"/>
<evidence type="ECO:0000313" key="3">
    <source>
        <dbReference type="EMBL" id="QNI32004.1"/>
    </source>
</evidence>
<evidence type="ECO:0000256" key="1">
    <source>
        <dbReference type="SAM" id="MobiDB-lite"/>
    </source>
</evidence>
<gene>
    <name evidence="3" type="ORF">H7849_23820</name>
</gene>
<dbReference type="Proteomes" id="UP000515312">
    <property type="component" value="Chromosome"/>
</dbReference>
<reference evidence="3 4" key="1">
    <citation type="submission" date="2020-08" db="EMBL/GenBank/DDBJ databases">
        <title>Edaphobacter telluris sp. nov. and Acidobacterium dinghuensis sp. nov., two acidobacteria isolated from forest soil.</title>
        <authorList>
            <person name="Fu J."/>
            <person name="Qiu L."/>
        </authorList>
    </citation>
    <scope>NUCLEOTIDE SEQUENCE [LARGE SCALE GENOMIC DNA]</scope>
    <source>
        <strain evidence="3">4Y35</strain>
    </source>
</reference>
<organism evidence="3 4">
    <name type="scientific">Alloacidobacterium dinghuense</name>
    <dbReference type="NCBI Taxonomy" id="2763107"/>
    <lineage>
        <taxon>Bacteria</taxon>
        <taxon>Pseudomonadati</taxon>
        <taxon>Acidobacteriota</taxon>
        <taxon>Terriglobia</taxon>
        <taxon>Terriglobales</taxon>
        <taxon>Acidobacteriaceae</taxon>
        <taxon>Alloacidobacterium</taxon>
    </lineage>
</organism>
<dbReference type="RefSeq" id="WP_186742961.1">
    <property type="nucleotide sequence ID" value="NZ_CP060394.1"/>
</dbReference>
<proteinExistence type="predicted"/>
<name>A0A7G8BHI4_9BACT</name>
<evidence type="ECO:0000256" key="2">
    <source>
        <dbReference type="SAM" id="Phobius"/>
    </source>
</evidence>
<keyword evidence="2" id="KW-0472">Membrane</keyword>
<dbReference type="KEGG" id="adin:H7849_23820"/>
<keyword evidence="2" id="KW-0812">Transmembrane</keyword>
<keyword evidence="4" id="KW-1185">Reference proteome</keyword>
<accession>A0A7G8BHI4</accession>
<feature type="compositionally biased region" description="Basic and acidic residues" evidence="1">
    <location>
        <begin position="201"/>
        <end position="218"/>
    </location>
</feature>
<protein>
    <submittedName>
        <fullName evidence="3">Uncharacterized protein</fullName>
    </submittedName>
</protein>
<feature type="region of interest" description="Disordered" evidence="1">
    <location>
        <begin position="193"/>
        <end position="218"/>
    </location>
</feature>
<dbReference type="EMBL" id="CP060394">
    <property type="protein sequence ID" value="QNI32004.1"/>
    <property type="molecule type" value="Genomic_DNA"/>
</dbReference>
<keyword evidence="2" id="KW-1133">Transmembrane helix</keyword>